<comment type="caution">
    <text evidence="2">The sequence shown here is derived from an EMBL/GenBank/DDBJ whole genome shotgun (WGS) entry which is preliminary data.</text>
</comment>
<evidence type="ECO:0000313" key="2">
    <source>
        <dbReference type="EMBL" id="KAA6412907.1"/>
    </source>
</evidence>
<feature type="region of interest" description="Disordered" evidence="1">
    <location>
        <begin position="1"/>
        <end position="39"/>
    </location>
</feature>
<evidence type="ECO:0000256" key="1">
    <source>
        <dbReference type="SAM" id="MobiDB-lite"/>
    </source>
</evidence>
<dbReference type="AlphaFoldDB" id="A0A5M8PV56"/>
<accession>A0A5M8PV56</accession>
<protein>
    <submittedName>
        <fullName evidence="2">Uncharacterized protein</fullName>
    </submittedName>
</protein>
<dbReference type="Proteomes" id="UP000324767">
    <property type="component" value="Unassembled WGS sequence"/>
</dbReference>
<name>A0A5M8PV56_9LECA</name>
<proteinExistence type="predicted"/>
<evidence type="ECO:0000313" key="3">
    <source>
        <dbReference type="Proteomes" id="UP000324767"/>
    </source>
</evidence>
<feature type="compositionally biased region" description="Low complexity" evidence="1">
    <location>
        <begin position="22"/>
        <end position="35"/>
    </location>
</feature>
<organism evidence="2 3">
    <name type="scientific">Lasallia pustulata</name>
    <dbReference type="NCBI Taxonomy" id="136370"/>
    <lineage>
        <taxon>Eukaryota</taxon>
        <taxon>Fungi</taxon>
        <taxon>Dikarya</taxon>
        <taxon>Ascomycota</taxon>
        <taxon>Pezizomycotina</taxon>
        <taxon>Lecanoromycetes</taxon>
        <taxon>OSLEUM clade</taxon>
        <taxon>Umbilicariomycetidae</taxon>
        <taxon>Umbilicariales</taxon>
        <taxon>Umbilicariaceae</taxon>
        <taxon>Lasallia</taxon>
    </lineage>
</organism>
<reference evidence="2 3" key="1">
    <citation type="submission" date="2019-09" db="EMBL/GenBank/DDBJ databases">
        <title>The hologenome of the rock-dwelling lichen Lasallia pustulata.</title>
        <authorList>
            <person name="Greshake Tzovaras B."/>
            <person name="Segers F."/>
            <person name="Bicker A."/>
            <person name="Dal Grande F."/>
            <person name="Otte J."/>
            <person name="Hankeln T."/>
            <person name="Schmitt I."/>
            <person name="Ebersberger I."/>
        </authorList>
    </citation>
    <scope>NUCLEOTIDE SEQUENCE [LARGE SCALE GENOMIC DNA]</scope>
    <source>
        <strain evidence="2">A1-1</strain>
    </source>
</reference>
<dbReference type="OrthoDB" id="3551822at2759"/>
<dbReference type="EMBL" id="VXIT01000005">
    <property type="protein sequence ID" value="KAA6412907.1"/>
    <property type="molecule type" value="Genomic_DNA"/>
</dbReference>
<sequence length="164" mass="18981">MSHGSELLLPKNHPKDIPSQNTTESYSSETPSPWTGQYMSDNTEARVLYNLRFRQTCVQDEPQSYISNLQATGPRKRGARNGSSRDQDRRSQNWLEKPNMASIGNGRYYTYRSTDHERWPPTMLEIKASYPLPINLLPEDFDHIFCPTMHRSETGLVNQEARFD</sequence>
<gene>
    <name evidence="2" type="ORF">FRX48_03900</name>
</gene>
<feature type="region of interest" description="Disordered" evidence="1">
    <location>
        <begin position="64"/>
        <end position="94"/>
    </location>
</feature>